<dbReference type="FunFam" id="3.20.20.70:FF:000044">
    <property type="entry name" value="Deoxyribose-phosphate aldolase"/>
    <property type="match status" value="1"/>
</dbReference>
<dbReference type="NCBIfam" id="TIGR00126">
    <property type="entry name" value="deoC"/>
    <property type="match status" value="1"/>
</dbReference>
<dbReference type="GO" id="GO:0006018">
    <property type="term" value="P:2-deoxyribose 1-phosphate catabolic process"/>
    <property type="evidence" value="ECO:0007669"/>
    <property type="project" value="UniProtKB-UniRule"/>
</dbReference>
<sequence>MDKKDILRHCDHTLLKQEATWAQIQQICDEGKKYECASVCIPASYVKQAADYVGNDLKICTVIGFPNGYSTTEVKVFETEDAVRGGADEIDMVVNLGWVKDQRWDDLLHEMKSIKASCNGRILKVIVEACLLTQEEKIKLCELVTEAGADYIKTSTGFSTGGATVEDVALFKAHIGPGVKVKASGGIRTFEAAQAMMDAGAERIGASALVKLMDG</sequence>
<reference evidence="8" key="2">
    <citation type="submission" date="2021-04" db="EMBL/GenBank/DDBJ databases">
        <authorList>
            <person name="Gilroy R."/>
        </authorList>
    </citation>
    <scope>NUCLEOTIDE SEQUENCE</scope>
    <source>
        <strain evidence="8">ChiBcec16_6824</strain>
    </source>
</reference>
<dbReference type="GO" id="GO:0005737">
    <property type="term" value="C:cytoplasm"/>
    <property type="evidence" value="ECO:0007669"/>
    <property type="project" value="UniProtKB-SubCell"/>
</dbReference>
<feature type="active site" description="Proton donor/acceptor" evidence="7">
    <location>
        <position position="182"/>
    </location>
</feature>
<dbReference type="InterPro" id="IPR002915">
    <property type="entry name" value="DeoC/FbaB/LacD_aldolase"/>
</dbReference>
<comment type="similarity">
    <text evidence="1 7">Belongs to the DeoC/FbaB aldolase family. DeoC type 1 subfamily.</text>
</comment>
<evidence type="ECO:0000256" key="5">
    <source>
        <dbReference type="ARBA" id="ARBA00048791"/>
    </source>
</evidence>
<dbReference type="CDD" id="cd00959">
    <property type="entry name" value="DeoC"/>
    <property type="match status" value="1"/>
</dbReference>
<evidence type="ECO:0000256" key="6">
    <source>
        <dbReference type="ARBA" id="ARBA00056337"/>
    </source>
</evidence>
<dbReference type="GO" id="GO:0004139">
    <property type="term" value="F:deoxyribose-phosphate aldolase activity"/>
    <property type="evidence" value="ECO:0007669"/>
    <property type="project" value="UniProtKB-UniRule"/>
</dbReference>
<evidence type="ECO:0000313" key="8">
    <source>
        <dbReference type="EMBL" id="HIY21317.1"/>
    </source>
</evidence>
<comment type="caution">
    <text evidence="8">The sequence shown here is derived from an EMBL/GenBank/DDBJ whole genome shotgun (WGS) entry which is preliminary data.</text>
</comment>
<accession>A0A9D2BYJ4</accession>
<dbReference type="PANTHER" id="PTHR10889:SF1">
    <property type="entry name" value="DEOXYRIBOSE-PHOSPHATE ALDOLASE"/>
    <property type="match status" value="1"/>
</dbReference>
<dbReference type="SMART" id="SM01133">
    <property type="entry name" value="DeoC"/>
    <property type="match status" value="1"/>
</dbReference>
<dbReference type="PIRSF" id="PIRSF001357">
    <property type="entry name" value="DeoC"/>
    <property type="match status" value="1"/>
</dbReference>
<evidence type="ECO:0000256" key="4">
    <source>
        <dbReference type="ARBA" id="ARBA00023270"/>
    </source>
</evidence>
<comment type="pathway">
    <text evidence="7">Carbohydrate degradation; 2-deoxy-D-ribose 1-phosphate degradation; D-glyceraldehyde 3-phosphate and acetaldehyde from 2-deoxy-alpha-D-ribose 1-phosphate: step 2/2.</text>
</comment>
<reference evidence="8" key="1">
    <citation type="journal article" date="2021" name="PeerJ">
        <title>Extensive microbial diversity within the chicken gut microbiome revealed by metagenomics and culture.</title>
        <authorList>
            <person name="Gilroy R."/>
            <person name="Ravi A."/>
            <person name="Getino M."/>
            <person name="Pursley I."/>
            <person name="Horton D.L."/>
            <person name="Alikhan N.F."/>
            <person name="Baker D."/>
            <person name="Gharbi K."/>
            <person name="Hall N."/>
            <person name="Watson M."/>
            <person name="Adriaenssens E.M."/>
            <person name="Foster-Nyarko E."/>
            <person name="Jarju S."/>
            <person name="Secka A."/>
            <person name="Antonio M."/>
            <person name="Oren A."/>
            <person name="Chaudhuri R.R."/>
            <person name="La Ragione R."/>
            <person name="Hildebrand F."/>
            <person name="Pallen M.J."/>
        </authorList>
    </citation>
    <scope>NUCLEOTIDE SEQUENCE</scope>
    <source>
        <strain evidence="8">ChiBcec16_6824</strain>
    </source>
</reference>
<keyword evidence="2 7" id="KW-0963">Cytoplasm</keyword>
<name>A0A9D2BYJ4_9FIRM</name>
<comment type="function">
    <text evidence="6 7">Catalyzes a reversible aldol reaction between acetaldehyde and D-glyceraldehyde 3-phosphate to generate 2-deoxy-D-ribose 5-phosphate.</text>
</comment>
<feature type="active site" description="Schiff-base intermediate with acetaldehyde" evidence="7">
    <location>
        <position position="153"/>
    </location>
</feature>
<dbReference type="HAMAP" id="MF_00114">
    <property type="entry name" value="DeoC_type1"/>
    <property type="match status" value="1"/>
</dbReference>
<protein>
    <recommendedName>
        <fullName evidence="7">Deoxyribose-phosphate aldolase</fullName>
        <shortName evidence="7">DERA</shortName>
        <ecNumber evidence="7">4.1.2.4</ecNumber>
    </recommendedName>
    <alternativeName>
        <fullName evidence="7">2-deoxy-D-ribose 5-phosphate aldolase</fullName>
    </alternativeName>
    <alternativeName>
        <fullName evidence="7">Phosphodeoxyriboaldolase</fullName>
        <shortName evidence="7">Deoxyriboaldolase</shortName>
    </alternativeName>
</protein>
<evidence type="ECO:0000256" key="2">
    <source>
        <dbReference type="ARBA" id="ARBA00022490"/>
    </source>
</evidence>
<comment type="subcellular location">
    <subcellularLocation>
        <location evidence="7">Cytoplasm</location>
    </subcellularLocation>
</comment>
<proteinExistence type="inferred from homology"/>
<comment type="catalytic activity">
    <reaction evidence="5 7">
        <text>2-deoxy-D-ribose 5-phosphate = D-glyceraldehyde 3-phosphate + acetaldehyde</text>
        <dbReference type="Rhea" id="RHEA:12821"/>
        <dbReference type="ChEBI" id="CHEBI:15343"/>
        <dbReference type="ChEBI" id="CHEBI:59776"/>
        <dbReference type="ChEBI" id="CHEBI:62877"/>
        <dbReference type="EC" id="4.1.2.4"/>
    </reaction>
</comment>
<dbReference type="PANTHER" id="PTHR10889">
    <property type="entry name" value="DEOXYRIBOSE-PHOSPHATE ALDOLASE"/>
    <property type="match status" value="1"/>
</dbReference>
<dbReference type="InterPro" id="IPR013785">
    <property type="entry name" value="Aldolase_TIM"/>
</dbReference>
<dbReference type="EC" id="4.1.2.4" evidence="7"/>
<keyword evidence="3 7" id="KW-0456">Lyase</keyword>
<dbReference type="Pfam" id="PF01791">
    <property type="entry name" value="DeoC"/>
    <property type="match status" value="1"/>
</dbReference>
<dbReference type="EMBL" id="DXDX01000098">
    <property type="protein sequence ID" value="HIY21317.1"/>
    <property type="molecule type" value="Genomic_DNA"/>
</dbReference>
<evidence type="ECO:0000256" key="7">
    <source>
        <dbReference type="HAMAP-Rule" id="MF_00114"/>
    </source>
</evidence>
<dbReference type="AlphaFoldDB" id="A0A9D2BYJ4"/>
<evidence type="ECO:0000256" key="3">
    <source>
        <dbReference type="ARBA" id="ARBA00023239"/>
    </source>
</evidence>
<dbReference type="InterPro" id="IPR028581">
    <property type="entry name" value="DeoC_typeI"/>
</dbReference>
<dbReference type="InterPro" id="IPR011343">
    <property type="entry name" value="DeoC"/>
</dbReference>
<dbReference type="Proteomes" id="UP000823868">
    <property type="component" value="Unassembled WGS sequence"/>
</dbReference>
<evidence type="ECO:0000313" key="9">
    <source>
        <dbReference type="Proteomes" id="UP000823868"/>
    </source>
</evidence>
<feature type="active site" description="Proton donor/acceptor" evidence="7">
    <location>
        <position position="91"/>
    </location>
</feature>
<dbReference type="GO" id="GO:0009264">
    <property type="term" value="P:deoxyribonucleotide catabolic process"/>
    <property type="evidence" value="ECO:0007669"/>
    <property type="project" value="UniProtKB-UniRule"/>
</dbReference>
<organism evidence="8 9">
    <name type="scientific">Candidatus Flavonifractor merdigallinarum</name>
    <dbReference type="NCBI Taxonomy" id="2838589"/>
    <lineage>
        <taxon>Bacteria</taxon>
        <taxon>Bacillati</taxon>
        <taxon>Bacillota</taxon>
        <taxon>Clostridia</taxon>
        <taxon>Eubacteriales</taxon>
        <taxon>Oscillospiraceae</taxon>
        <taxon>Flavonifractor</taxon>
    </lineage>
</organism>
<dbReference type="SUPFAM" id="SSF51569">
    <property type="entry name" value="Aldolase"/>
    <property type="match status" value="1"/>
</dbReference>
<keyword evidence="4 7" id="KW-0704">Schiff base</keyword>
<dbReference type="GO" id="GO:0016052">
    <property type="term" value="P:carbohydrate catabolic process"/>
    <property type="evidence" value="ECO:0007669"/>
    <property type="project" value="TreeGrafter"/>
</dbReference>
<evidence type="ECO:0000256" key="1">
    <source>
        <dbReference type="ARBA" id="ARBA00010936"/>
    </source>
</evidence>
<gene>
    <name evidence="7 8" type="primary">deoC</name>
    <name evidence="8" type="ORF">H9841_05375</name>
</gene>
<dbReference type="Gene3D" id="3.20.20.70">
    <property type="entry name" value="Aldolase class I"/>
    <property type="match status" value="1"/>
</dbReference>